<feature type="region of interest" description="Disordered" evidence="7">
    <location>
        <begin position="504"/>
        <end position="527"/>
    </location>
</feature>
<protein>
    <submittedName>
        <fullName evidence="9">CAMK family protein kinase</fullName>
    </submittedName>
</protein>
<dbReference type="SMR" id="A2EKR5"/>
<dbReference type="InParanoid" id="A2EKR5"/>
<dbReference type="InterPro" id="IPR000719">
    <property type="entry name" value="Prot_kinase_dom"/>
</dbReference>
<dbReference type="PANTHER" id="PTHR24346:SF82">
    <property type="entry name" value="KP78A-RELATED"/>
    <property type="match status" value="1"/>
</dbReference>
<feature type="compositionally biased region" description="Acidic residues" evidence="7">
    <location>
        <begin position="506"/>
        <end position="527"/>
    </location>
</feature>
<keyword evidence="3 6" id="KW-0547">Nucleotide-binding</keyword>
<keyword evidence="1" id="KW-0723">Serine/threonine-protein kinase</keyword>
<dbReference type="AlphaFoldDB" id="A2EKR5"/>
<dbReference type="Gene3D" id="1.10.510.10">
    <property type="entry name" value="Transferase(Phosphotransferase) domain 1"/>
    <property type="match status" value="1"/>
</dbReference>
<dbReference type="FunFam" id="1.10.510.10:FF:000777">
    <property type="entry name" value="CAMK family protein kinase"/>
    <property type="match status" value="1"/>
</dbReference>
<evidence type="ECO:0000256" key="3">
    <source>
        <dbReference type="ARBA" id="ARBA00022741"/>
    </source>
</evidence>
<keyword evidence="2" id="KW-0808">Transferase</keyword>
<proteinExistence type="predicted"/>
<evidence type="ECO:0000256" key="1">
    <source>
        <dbReference type="ARBA" id="ARBA00022527"/>
    </source>
</evidence>
<dbReference type="GO" id="GO:0051726">
    <property type="term" value="P:regulation of cell cycle"/>
    <property type="evidence" value="ECO:0000318"/>
    <property type="project" value="GO_Central"/>
</dbReference>
<dbReference type="GO" id="GO:0005524">
    <property type="term" value="F:ATP binding"/>
    <property type="evidence" value="ECO:0007669"/>
    <property type="project" value="UniProtKB-UniRule"/>
</dbReference>
<dbReference type="PROSITE" id="PS50011">
    <property type="entry name" value="PROTEIN_KINASE_DOM"/>
    <property type="match status" value="1"/>
</dbReference>
<evidence type="ECO:0000259" key="8">
    <source>
        <dbReference type="PROSITE" id="PS50011"/>
    </source>
</evidence>
<dbReference type="VEuPathDB" id="TrichDB:TVAGG3_0865460"/>
<feature type="binding site" evidence="6">
    <location>
        <position position="45"/>
    </location>
    <ligand>
        <name>ATP</name>
        <dbReference type="ChEBI" id="CHEBI:30616"/>
    </ligand>
</feature>
<accession>A2EKR5</accession>
<evidence type="ECO:0000256" key="4">
    <source>
        <dbReference type="ARBA" id="ARBA00022777"/>
    </source>
</evidence>
<reference evidence="9" key="2">
    <citation type="journal article" date="2007" name="Science">
        <title>Draft genome sequence of the sexually transmitted pathogen Trichomonas vaginalis.</title>
        <authorList>
            <person name="Carlton J.M."/>
            <person name="Hirt R.P."/>
            <person name="Silva J.C."/>
            <person name="Delcher A.L."/>
            <person name="Schatz M."/>
            <person name="Zhao Q."/>
            <person name="Wortman J.R."/>
            <person name="Bidwell S.L."/>
            <person name="Alsmark U.C.M."/>
            <person name="Besteiro S."/>
            <person name="Sicheritz-Ponten T."/>
            <person name="Noel C.J."/>
            <person name="Dacks J.B."/>
            <person name="Foster P.G."/>
            <person name="Simillion C."/>
            <person name="Van de Peer Y."/>
            <person name="Miranda-Saavedra D."/>
            <person name="Barton G.J."/>
            <person name="Westrop G.D."/>
            <person name="Mueller S."/>
            <person name="Dessi D."/>
            <person name="Fiori P.L."/>
            <person name="Ren Q."/>
            <person name="Paulsen I."/>
            <person name="Zhang H."/>
            <person name="Bastida-Corcuera F.D."/>
            <person name="Simoes-Barbosa A."/>
            <person name="Brown M.T."/>
            <person name="Hayes R.D."/>
            <person name="Mukherjee M."/>
            <person name="Okumura C.Y."/>
            <person name="Schneider R."/>
            <person name="Smith A.J."/>
            <person name="Vanacova S."/>
            <person name="Villalvazo M."/>
            <person name="Haas B.J."/>
            <person name="Pertea M."/>
            <person name="Feldblyum T.V."/>
            <person name="Utterback T.R."/>
            <person name="Shu C.L."/>
            <person name="Osoegawa K."/>
            <person name="de Jong P.J."/>
            <person name="Hrdy I."/>
            <person name="Horvathova L."/>
            <person name="Zubacova Z."/>
            <person name="Dolezal P."/>
            <person name="Malik S.B."/>
            <person name="Logsdon J.M. Jr."/>
            <person name="Henze K."/>
            <person name="Gupta A."/>
            <person name="Wang C.C."/>
            <person name="Dunne R.L."/>
            <person name="Upcroft J.A."/>
            <person name="Upcroft P."/>
            <person name="White O."/>
            <person name="Salzberg S.L."/>
            <person name="Tang P."/>
            <person name="Chiu C.-H."/>
            <person name="Lee Y.-S."/>
            <person name="Embley T.M."/>
            <person name="Coombs G.H."/>
            <person name="Mottram J.C."/>
            <person name="Tachezy J."/>
            <person name="Fraser-Liggett C.M."/>
            <person name="Johnson P.J."/>
        </authorList>
    </citation>
    <scope>NUCLEOTIDE SEQUENCE [LARGE SCALE GENOMIC DNA]</scope>
    <source>
        <strain evidence="9">G3</strain>
    </source>
</reference>
<evidence type="ECO:0000256" key="7">
    <source>
        <dbReference type="SAM" id="MobiDB-lite"/>
    </source>
</evidence>
<dbReference type="RefSeq" id="XP_001318935.1">
    <property type="nucleotide sequence ID" value="XM_001318900.1"/>
</dbReference>
<reference evidence="9" key="1">
    <citation type="submission" date="2006-10" db="EMBL/GenBank/DDBJ databases">
        <authorList>
            <person name="Amadeo P."/>
            <person name="Zhao Q."/>
            <person name="Wortman J."/>
            <person name="Fraser-Liggett C."/>
            <person name="Carlton J."/>
        </authorList>
    </citation>
    <scope>NUCLEOTIDE SEQUENCE</scope>
    <source>
        <strain evidence="9">G3</strain>
    </source>
</reference>
<keyword evidence="10" id="KW-1185">Reference proteome</keyword>
<dbReference type="InterPro" id="IPR011009">
    <property type="entry name" value="Kinase-like_dom_sf"/>
</dbReference>
<dbReference type="eggNOG" id="KOG0588">
    <property type="taxonomic scope" value="Eukaryota"/>
</dbReference>
<dbReference type="Proteomes" id="UP000001542">
    <property type="component" value="Unassembled WGS sequence"/>
</dbReference>
<dbReference type="KEGG" id="tva:4764596"/>
<dbReference type="EMBL" id="DS113416">
    <property type="protein sequence ID" value="EAY06712.1"/>
    <property type="molecule type" value="Genomic_DNA"/>
</dbReference>
<dbReference type="PANTHER" id="PTHR24346">
    <property type="entry name" value="MAP/MICROTUBULE AFFINITY-REGULATING KINASE"/>
    <property type="match status" value="1"/>
</dbReference>
<dbReference type="GO" id="GO:0004674">
    <property type="term" value="F:protein serine/threonine kinase activity"/>
    <property type="evidence" value="ECO:0000318"/>
    <property type="project" value="GO_Central"/>
</dbReference>
<keyword evidence="5 6" id="KW-0067">ATP-binding</keyword>
<dbReference type="SMART" id="SM00220">
    <property type="entry name" value="S_TKc"/>
    <property type="match status" value="1"/>
</dbReference>
<evidence type="ECO:0000313" key="10">
    <source>
        <dbReference type="Proteomes" id="UP000001542"/>
    </source>
</evidence>
<sequence length="527" mass="59651">MEDSQQDLGGQYHFIRQIGQGTTGKVKLAFDKVNNRHVAVKIVKKSLFQNRPNLEVKIQREIALMRLVDHPHLLKLIDILESPRHLYIVTDYAVKGELFDYLVQHRFLPEDVAMNFFRQIIYGLEYLHSLGICHRDLKPENILLDENLNIKIADFGFARVVKSNIASTSCGSPHYAAPEVIKGEPYDGRAADVWSCGVILYALLAGFLPFDDPNIRVLLGKVKRGLYTMPQFPTRVKDLIRGMLTIDPTKRISIAQIKAHECFRGDINPEYVFPTPLPLSSYNIPIPTERITQEVIETLLKIGYPDADDLMEELTNPQPAISKIFFHLCTSRLALDQIDWSQSASGVASHNLTDNALIVEPANQAFQIVGSEMFHRHALLAQPASHRGEPMSYAKKAEWDLPEPENIEYEHVNNIDVTGMPLVYTMLAVQRTVRALGMQWFHPDDFTIICRHLDMGIYVSVQVNVVNDKALATTYLMEGTPETFTAFCTALENEILDMKDLINEGTSDEEDSDDNDNQVIDEDNGFI</sequence>
<evidence type="ECO:0000256" key="2">
    <source>
        <dbReference type="ARBA" id="ARBA00022679"/>
    </source>
</evidence>
<dbReference type="STRING" id="5722.A2EKR5"/>
<evidence type="ECO:0000256" key="6">
    <source>
        <dbReference type="PROSITE-ProRule" id="PRU10141"/>
    </source>
</evidence>
<dbReference type="InterPro" id="IPR008271">
    <property type="entry name" value="Ser/Thr_kinase_AS"/>
</dbReference>
<gene>
    <name evidence="9" type="ORF">TVAG_309990</name>
</gene>
<name>A2EKR5_TRIV3</name>
<organism evidence="9 10">
    <name type="scientific">Trichomonas vaginalis (strain ATCC PRA-98 / G3)</name>
    <dbReference type="NCBI Taxonomy" id="412133"/>
    <lineage>
        <taxon>Eukaryota</taxon>
        <taxon>Metamonada</taxon>
        <taxon>Parabasalia</taxon>
        <taxon>Trichomonadida</taxon>
        <taxon>Trichomonadidae</taxon>
        <taxon>Trichomonas</taxon>
    </lineage>
</organism>
<evidence type="ECO:0000313" key="9">
    <source>
        <dbReference type="EMBL" id="EAY06712.1"/>
    </source>
</evidence>
<feature type="domain" description="Protein kinase" evidence="8">
    <location>
        <begin position="12"/>
        <end position="263"/>
    </location>
</feature>
<dbReference type="SUPFAM" id="SSF56112">
    <property type="entry name" value="Protein kinase-like (PK-like)"/>
    <property type="match status" value="1"/>
</dbReference>
<evidence type="ECO:0000256" key="5">
    <source>
        <dbReference type="ARBA" id="ARBA00022840"/>
    </source>
</evidence>
<dbReference type="PROSITE" id="PS00107">
    <property type="entry name" value="PROTEIN_KINASE_ATP"/>
    <property type="match status" value="1"/>
</dbReference>
<dbReference type="InterPro" id="IPR017441">
    <property type="entry name" value="Protein_kinase_ATP_BS"/>
</dbReference>
<dbReference type="PROSITE" id="PS00108">
    <property type="entry name" value="PROTEIN_KINASE_ST"/>
    <property type="match status" value="1"/>
</dbReference>
<dbReference type="OrthoDB" id="193931at2759"/>
<dbReference type="VEuPathDB" id="TrichDB:TVAG_309990"/>
<keyword evidence="4 9" id="KW-0418">Kinase</keyword>
<dbReference type="FunCoup" id="A2EKR5">
    <property type="interactions" value="352"/>
</dbReference>
<dbReference type="Pfam" id="PF00069">
    <property type="entry name" value="Pkinase"/>
    <property type="match status" value="1"/>
</dbReference>